<keyword evidence="3" id="KW-1185">Reference proteome</keyword>
<gene>
    <name evidence="2" type="ORF">PLEPLA_LOCUS30119</name>
</gene>
<feature type="compositionally biased region" description="Basic and acidic residues" evidence="1">
    <location>
        <begin position="203"/>
        <end position="218"/>
    </location>
</feature>
<feature type="region of interest" description="Disordered" evidence="1">
    <location>
        <begin position="154"/>
        <end position="186"/>
    </location>
</feature>
<protein>
    <submittedName>
        <fullName evidence="2">Uncharacterized protein</fullName>
    </submittedName>
</protein>
<feature type="compositionally biased region" description="Polar residues" evidence="1">
    <location>
        <begin position="154"/>
        <end position="163"/>
    </location>
</feature>
<evidence type="ECO:0000313" key="2">
    <source>
        <dbReference type="EMBL" id="CAB1442449.1"/>
    </source>
</evidence>
<dbReference type="AlphaFoldDB" id="A0A9N7V3N7"/>
<name>A0A9N7V3N7_PLEPL</name>
<feature type="compositionally biased region" description="Polar residues" evidence="1">
    <location>
        <begin position="76"/>
        <end position="85"/>
    </location>
</feature>
<feature type="region of interest" description="Disordered" evidence="1">
    <location>
        <begin position="203"/>
        <end position="225"/>
    </location>
</feature>
<evidence type="ECO:0000256" key="1">
    <source>
        <dbReference type="SAM" id="MobiDB-lite"/>
    </source>
</evidence>
<reference evidence="2" key="1">
    <citation type="submission" date="2020-03" db="EMBL/GenBank/DDBJ databases">
        <authorList>
            <person name="Weist P."/>
        </authorList>
    </citation>
    <scope>NUCLEOTIDE SEQUENCE</scope>
</reference>
<comment type="caution">
    <text evidence="2">The sequence shown here is derived from an EMBL/GenBank/DDBJ whole genome shotgun (WGS) entry which is preliminary data.</text>
</comment>
<feature type="non-terminal residue" evidence="2">
    <location>
        <position position="225"/>
    </location>
</feature>
<feature type="non-terminal residue" evidence="2">
    <location>
        <position position="1"/>
    </location>
</feature>
<dbReference type="EMBL" id="CADEAL010002849">
    <property type="protein sequence ID" value="CAB1442449.1"/>
    <property type="molecule type" value="Genomic_DNA"/>
</dbReference>
<evidence type="ECO:0000313" key="3">
    <source>
        <dbReference type="Proteomes" id="UP001153269"/>
    </source>
</evidence>
<dbReference type="Proteomes" id="UP001153269">
    <property type="component" value="Unassembled WGS sequence"/>
</dbReference>
<proteinExistence type="predicted"/>
<feature type="region of interest" description="Disordered" evidence="1">
    <location>
        <begin position="70"/>
        <end position="107"/>
    </location>
</feature>
<sequence>MSSVQYLREFISERLTAAAEEIFTVFEKTIVQYEEEVDRQRRLLETVLKPEIKLHRIELPQHHACKKEEVLPDQQLCPQERNSSLDQEEPEPPQIKEEQEEIFTSQEGEQLVLKQETETCMLTPHCEESDHREPEELPQLHVCKEEEVLTDQQLCAQERSSSLDQEEKEPPQIKEEQEEMCTSQEGEQLVLKQETETCMLTPHCEESDHRKPDGEHQLLSHNSPV</sequence>
<accession>A0A9N7V3N7</accession>
<organism evidence="2 3">
    <name type="scientific">Pleuronectes platessa</name>
    <name type="common">European plaice</name>
    <dbReference type="NCBI Taxonomy" id="8262"/>
    <lineage>
        <taxon>Eukaryota</taxon>
        <taxon>Metazoa</taxon>
        <taxon>Chordata</taxon>
        <taxon>Craniata</taxon>
        <taxon>Vertebrata</taxon>
        <taxon>Euteleostomi</taxon>
        <taxon>Actinopterygii</taxon>
        <taxon>Neopterygii</taxon>
        <taxon>Teleostei</taxon>
        <taxon>Neoteleostei</taxon>
        <taxon>Acanthomorphata</taxon>
        <taxon>Carangaria</taxon>
        <taxon>Pleuronectiformes</taxon>
        <taxon>Pleuronectoidei</taxon>
        <taxon>Pleuronectidae</taxon>
        <taxon>Pleuronectes</taxon>
    </lineage>
</organism>